<feature type="transmembrane region" description="Helical" evidence="1">
    <location>
        <begin position="254"/>
        <end position="278"/>
    </location>
</feature>
<dbReference type="InterPro" id="IPR037185">
    <property type="entry name" value="EmrE-like"/>
</dbReference>
<dbReference type="STRING" id="309801.trd_0922"/>
<dbReference type="PANTHER" id="PTHR22911">
    <property type="entry name" value="ACYL-MALONYL CONDENSING ENZYME-RELATED"/>
    <property type="match status" value="1"/>
</dbReference>
<keyword evidence="1" id="KW-1133">Transmembrane helix</keyword>
<feature type="domain" description="EamA" evidence="2">
    <location>
        <begin position="163"/>
        <end position="301"/>
    </location>
</feature>
<dbReference type="RefSeq" id="WP_015921891.1">
    <property type="nucleotide sequence ID" value="NC_011959.1"/>
</dbReference>
<dbReference type="EMBL" id="CP001275">
    <property type="protein sequence ID" value="ACM06250.1"/>
    <property type="molecule type" value="Genomic_DNA"/>
</dbReference>
<evidence type="ECO:0000313" key="4">
    <source>
        <dbReference type="Proteomes" id="UP000000447"/>
    </source>
</evidence>
<dbReference type="PANTHER" id="PTHR22911:SF76">
    <property type="entry name" value="EAMA DOMAIN-CONTAINING PROTEIN"/>
    <property type="match status" value="1"/>
</dbReference>
<feature type="transmembrane region" description="Helical" evidence="1">
    <location>
        <begin position="83"/>
        <end position="100"/>
    </location>
</feature>
<evidence type="ECO:0000313" key="3">
    <source>
        <dbReference type="EMBL" id="ACM06250.1"/>
    </source>
</evidence>
<feature type="transmembrane region" description="Helical" evidence="1">
    <location>
        <begin position="284"/>
        <end position="302"/>
    </location>
</feature>
<feature type="transmembrane region" description="Helical" evidence="1">
    <location>
        <begin position="192"/>
        <end position="214"/>
    </location>
</feature>
<evidence type="ECO:0000256" key="1">
    <source>
        <dbReference type="SAM" id="Phobius"/>
    </source>
</evidence>
<keyword evidence="4" id="KW-1185">Reference proteome</keyword>
<dbReference type="AlphaFoldDB" id="B9KZS9"/>
<dbReference type="HOGENOM" id="CLU_033863_0_2_0"/>
<evidence type="ECO:0000259" key="2">
    <source>
        <dbReference type="Pfam" id="PF00892"/>
    </source>
</evidence>
<feature type="transmembrane region" description="Helical" evidence="1">
    <location>
        <begin position="226"/>
        <end position="247"/>
    </location>
</feature>
<gene>
    <name evidence="3" type="ordered locus">trd_0922</name>
</gene>
<feature type="domain" description="EamA" evidence="2">
    <location>
        <begin position="20"/>
        <end position="151"/>
    </location>
</feature>
<dbReference type="InterPro" id="IPR000620">
    <property type="entry name" value="EamA_dom"/>
</dbReference>
<dbReference type="OrthoDB" id="152892at2"/>
<keyword evidence="1" id="KW-0472">Membrane</keyword>
<keyword evidence="1" id="KW-0812">Transmembrane</keyword>
<dbReference type="SUPFAM" id="SSF103481">
    <property type="entry name" value="Multidrug resistance efflux transporter EmrE"/>
    <property type="match status" value="2"/>
</dbReference>
<accession>B9KZS9</accession>
<protein>
    <submittedName>
        <fullName evidence="3">Integral membrane protein DUF6</fullName>
    </submittedName>
</protein>
<sequence length="303" mass="31893">MMAEGQYVLRVESSRNDFVIGLGFAVAGVLAVSTSAVLIRLAGSVSAFEIAFWRLLVATLALVPVALATRTLGAVRSLGWPRLAIYGATLAVHFVAYNAALQFAPVAHVLPLLYTSTIMLAILSAFLLKESLRPRQIAGIVIVLSGVVVLTGFEPRFGLRIAIGDGLALLSAAAYAAYSLVGRRERARIPLLAYAIAVYGSAAVWVFPFALLAALSAGASVARYDWQVVAALLGLGLIPNTLGHTLYNASVRRLNAAIANVIYTQEMTGAILLAWLILGEVPGVNAVVGAIIMLVGILFVLLP</sequence>
<feature type="transmembrane region" description="Helical" evidence="1">
    <location>
        <begin position="137"/>
        <end position="153"/>
    </location>
</feature>
<feature type="transmembrane region" description="Helical" evidence="1">
    <location>
        <begin position="51"/>
        <end position="71"/>
    </location>
</feature>
<dbReference type="KEGG" id="tro:trd_0922"/>
<feature type="transmembrane region" description="Helical" evidence="1">
    <location>
        <begin position="159"/>
        <end position="180"/>
    </location>
</feature>
<dbReference type="Pfam" id="PF00892">
    <property type="entry name" value="EamA"/>
    <property type="match status" value="2"/>
</dbReference>
<dbReference type="GO" id="GO:0016020">
    <property type="term" value="C:membrane"/>
    <property type="evidence" value="ECO:0007669"/>
    <property type="project" value="InterPro"/>
</dbReference>
<dbReference type="Proteomes" id="UP000000447">
    <property type="component" value="Chromosome"/>
</dbReference>
<dbReference type="eggNOG" id="COG0697">
    <property type="taxonomic scope" value="Bacteria"/>
</dbReference>
<reference evidence="3 4" key="1">
    <citation type="journal article" date="2009" name="PLoS ONE">
        <title>Complete genome sequence of the aerobic CO-oxidizing thermophile Thermomicrobium roseum.</title>
        <authorList>
            <person name="Wu D."/>
            <person name="Raymond J."/>
            <person name="Wu M."/>
            <person name="Chatterji S."/>
            <person name="Ren Q."/>
            <person name="Graham J.E."/>
            <person name="Bryant D.A."/>
            <person name="Robb F."/>
            <person name="Colman A."/>
            <person name="Tallon L.J."/>
            <person name="Badger J.H."/>
            <person name="Madupu R."/>
            <person name="Ward N.L."/>
            <person name="Eisen J.A."/>
        </authorList>
    </citation>
    <scope>NUCLEOTIDE SEQUENCE [LARGE SCALE GENOMIC DNA]</scope>
    <source>
        <strain evidence="4">ATCC 27502 / DSM 5159 / P-2</strain>
    </source>
</reference>
<feature type="transmembrane region" description="Helical" evidence="1">
    <location>
        <begin position="18"/>
        <end position="39"/>
    </location>
</feature>
<proteinExistence type="predicted"/>
<feature type="transmembrane region" description="Helical" evidence="1">
    <location>
        <begin position="106"/>
        <end position="128"/>
    </location>
</feature>
<dbReference type="Gene3D" id="1.10.3730.20">
    <property type="match status" value="1"/>
</dbReference>
<name>B9KZS9_THERP</name>
<organism evidence="3 4">
    <name type="scientific">Thermomicrobium roseum (strain ATCC 27502 / DSM 5159 / P-2)</name>
    <dbReference type="NCBI Taxonomy" id="309801"/>
    <lineage>
        <taxon>Bacteria</taxon>
        <taxon>Pseudomonadati</taxon>
        <taxon>Thermomicrobiota</taxon>
        <taxon>Thermomicrobia</taxon>
        <taxon>Thermomicrobiales</taxon>
        <taxon>Thermomicrobiaceae</taxon>
        <taxon>Thermomicrobium</taxon>
    </lineage>
</organism>